<dbReference type="AlphaFoldDB" id="A0A645HAN4"/>
<name>A0A645HAN4_9ZZZZ</name>
<proteinExistence type="predicted"/>
<accession>A0A645HAN4</accession>
<organism evidence="1">
    <name type="scientific">bioreactor metagenome</name>
    <dbReference type="NCBI Taxonomy" id="1076179"/>
    <lineage>
        <taxon>unclassified sequences</taxon>
        <taxon>metagenomes</taxon>
        <taxon>ecological metagenomes</taxon>
    </lineage>
</organism>
<gene>
    <name evidence="1" type="ORF">SDC9_182920</name>
</gene>
<protein>
    <submittedName>
        <fullName evidence="1">Uncharacterized protein</fullName>
    </submittedName>
</protein>
<evidence type="ECO:0000313" key="1">
    <source>
        <dbReference type="EMBL" id="MPN35422.1"/>
    </source>
</evidence>
<sequence length="165" mass="18214">MEMAKAMWAVMAVMAEHILMEALFPGQVVWPVWPDMVPVAVRREPQVELVDTLSRFAEVFSVLVIRMALMEVAVVPEEEQAGLMQIQAAQADMEPMEAVLPGPAEGHMELAVQHRLRMELQPDMILHGVPEVQAVVVAAADGHMGPMAAKAAVEGEWFRSRPIIN</sequence>
<reference evidence="1" key="1">
    <citation type="submission" date="2019-08" db="EMBL/GenBank/DDBJ databases">
        <authorList>
            <person name="Kucharzyk K."/>
            <person name="Murdoch R.W."/>
            <person name="Higgins S."/>
            <person name="Loffler F."/>
        </authorList>
    </citation>
    <scope>NUCLEOTIDE SEQUENCE</scope>
</reference>
<comment type="caution">
    <text evidence="1">The sequence shown here is derived from an EMBL/GenBank/DDBJ whole genome shotgun (WGS) entry which is preliminary data.</text>
</comment>
<dbReference type="EMBL" id="VSSQ01088985">
    <property type="protein sequence ID" value="MPN35422.1"/>
    <property type="molecule type" value="Genomic_DNA"/>
</dbReference>